<evidence type="ECO:0000256" key="1">
    <source>
        <dbReference type="ARBA" id="ARBA00008898"/>
    </source>
</evidence>
<comment type="caution">
    <text evidence="4">The sequence shown here is derived from an EMBL/GenBank/DDBJ whole genome shotgun (WGS) entry which is preliminary data.</text>
</comment>
<evidence type="ECO:0000313" key="4">
    <source>
        <dbReference type="EMBL" id="RHW23674.1"/>
    </source>
</evidence>
<dbReference type="InterPro" id="IPR012349">
    <property type="entry name" value="Split_barrel_FMN-bd"/>
</dbReference>
<dbReference type="PANTHER" id="PTHR30466">
    <property type="entry name" value="FLAVIN REDUCTASE"/>
    <property type="match status" value="1"/>
</dbReference>
<dbReference type="SMART" id="SM00903">
    <property type="entry name" value="Flavin_Reduct"/>
    <property type="match status" value="1"/>
</dbReference>
<dbReference type="EMBL" id="QXGH01000042">
    <property type="protein sequence ID" value="RHW23674.1"/>
    <property type="molecule type" value="Genomic_DNA"/>
</dbReference>
<dbReference type="SUPFAM" id="SSF50475">
    <property type="entry name" value="FMN-binding split barrel"/>
    <property type="match status" value="1"/>
</dbReference>
<reference evidence="4 5" key="1">
    <citation type="submission" date="2018-09" db="EMBL/GenBank/DDBJ databases">
        <title>Genome sequencing of Nocardioides immobilis CCTCC AB 2017083 for comparison to Nocardioides silvaticus.</title>
        <authorList>
            <person name="Li C."/>
            <person name="Wang G."/>
        </authorList>
    </citation>
    <scope>NUCLEOTIDE SEQUENCE [LARGE SCALE GENOMIC DNA]</scope>
    <source>
        <strain evidence="4 5">CCTCC AB 2017083</strain>
    </source>
</reference>
<dbReference type="GO" id="GO:0042602">
    <property type="term" value="F:riboflavin reductase (NADPH) activity"/>
    <property type="evidence" value="ECO:0007669"/>
    <property type="project" value="TreeGrafter"/>
</dbReference>
<organism evidence="4 5">
    <name type="scientific">Nocardioides immobilis</name>
    <dbReference type="NCBI Taxonomy" id="2049295"/>
    <lineage>
        <taxon>Bacteria</taxon>
        <taxon>Bacillati</taxon>
        <taxon>Actinomycetota</taxon>
        <taxon>Actinomycetes</taxon>
        <taxon>Propionibacteriales</taxon>
        <taxon>Nocardioidaceae</taxon>
        <taxon>Nocardioides</taxon>
    </lineage>
</organism>
<gene>
    <name evidence="4" type="ORF">D0Z08_28595</name>
</gene>
<dbReference type="GO" id="GO:0010181">
    <property type="term" value="F:FMN binding"/>
    <property type="evidence" value="ECO:0007669"/>
    <property type="project" value="InterPro"/>
</dbReference>
<accession>A0A417XT44</accession>
<dbReference type="InterPro" id="IPR050268">
    <property type="entry name" value="NADH-dep_flavin_reductase"/>
</dbReference>
<sequence length="180" mass="19821">MPSTEQSANNALDYRKTLAEFASGVTVITGGTQDAPLGFACQSFSSVSLEPALVMFCVDRGSRTWPNLRPFGRFCVNVLGEHQQDVCWAFGSKAGSKFDALDWEWSAWETPALQGVLARIHADVSAVHEEGDHDIVIGRVVALERMTDGRRPLVFFRGTFNIDADATDARHTWTLMGGWI</sequence>
<dbReference type="OrthoDB" id="9792858at2"/>
<evidence type="ECO:0000259" key="3">
    <source>
        <dbReference type="SMART" id="SM00903"/>
    </source>
</evidence>
<dbReference type="AlphaFoldDB" id="A0A417XT44"/>
<dbReference type="Pfam" id="PF01613">
    <property type="entry name" value="Flavin_Reduct"/>
    <property type="match status" value="1"/>
</dbReference>
<dbReference type="Gene3D" id="2.30.110.10">
    <property type="entry name" value="Electron Transport, Fmn-binding Protein, Chain A"/>
    <property type="match status" value="1"/>
</dbReference>
<feature type="domain" description="Flavin reductase like" evidence="3">
    <location>
        <begin position="18"/>
        <end position="162"/>
    </location>
</feature>
<dbReference type="PANTHER" id="PTHR30466:SF11">
    <property type="entry name" value="FLAVIN-DEPENDENT MONOOXYGENASE, REDUCTASE SUBUNIT HSAB"/>
    <property type="match status" value="1"/>
</dbReference>
<evidence type="ECO:0000256" key="2">
    <source>
        <dbReference type="ARBA" id="ARBA00023002"/>
    </source>
</evidence>
<protein>
    <submittedName>
        <fullName evidence="4">Flavin reductase</fullName>
    </submittedName>
</protein>
<comment type="similarity">
    <text evidence="1">Belongs to the non-flavoprotein flavin reductase family.</text>
</comment>
<proteinExistence type="inferred from homology"/>
<keyword evidence="2" id="KW-0560">Oxidoreductase</keyword>
<dbReference type="InterPro" id="IPR002563">
    <property type="entry name" value="Flavin_Rdtase-like_dom"/>
</dbReference>
<keyword evidence="5" id="KW-1185">Reference proteome</keyword>
<evidence type="ECO:0000313" key="5">
    <source>
        <dbReference type="Proteomes" id="UP000283644"/>
    </source>
</evidence>
<name>A0A417XT44_9ACTN</name>
<dbReference type="Proteomes" id="UP000283644">
    <property type="component" value="Unassembled WGS sequence"/>
</dbReference>